<accession>A0A1I3NWH2</accession>
<sequence>MNVSQIILISNYLPDKQESMRKYALNLRQGLSSQRIPVKLWNPPVFFAKGWKSTTTGIGKWLGYLDKWVLFPAILRLRLLRAEYRKKTVFFHICDHSNAPYLASLPPSRTGITCHDVLAIRGALGYQDAYCTASKTGVILQKWILKNLLTANRLASVSQFTMNQLYALSTSANHQLDKKWKVVHNSFNAPFAPMQRLKCIPHLDRCGIPSDKPYVLHVGSALPRKNRQMVVNMINAVGNQWKGLICFAGQPIDAALAGHIKNLGLSDRVISVVKPDHQTLVALYSACEAFIFPSLSEGFGWPLIEAQACGAPVVASDIEPMPEISNGTALHADPLDKKAFAEAFLQVLQPSVRARLIQQGFENCKRFDNDLLIKEFIDLYKE</sequence>
<reference evidence="3 4" key="1">
    <citation type="submission" date="2016-10" db="EMBL/GenBank/DDBJ databases">
        <authorList>
            <person name="de Groot N.N."/>
        </authorList>
    </citation>
    <scope>NUCLEOTIDE SEQUENCE [LARGE SCALE GENOMIC DNA]</scope>
    <source>
        <strain evidence="3 4">RK1</strain>
    </source>
</reference>
<dbReference type="STRING" id="1477437.SAMN05444682_107329"/>
<proteinExistence type="predicted"/>
<dbReference type="Gene3D" id="3.40.50.2000">
    <property type="entry name" value="Glycogen Phosphorylase B"/>
    <property type="match status" value="2"/>
</dbReference>
<dbReference type="SUPFAM" id="SSF53756">
    <property type="entry name" value="UDP-Glycosyltransferase/glycogen phosphorylase"/>
    <property type="match status" value="1"/>
</dbReference>
<name>A0A1I3NWH2_9SPHI</name>
<dbReference type="PANTHER" id="PTHR46401:SF2">
    <property type="entry name" value="GLYCOSYLTRANSFERASE WBBK-RELATED"/>
    <property type="match status" value="1"/>
</dbReference>
<keyword evidence="4" id="KW-1185">Reference proteome</keyword>
<evidence type="ECO:0000259" key="2">
    <source>
        <dbReference type="Pfam" id="PF00534"/>
    </source>
</evidence>
<keyword evidence="1 3" id="KW-0808">Transferase</keyword>
<dbReference type="RefSeq" id="WP_090628419.1">
    <property type="nucleotide sequence ID" value="NZ_FOQO01000007.1"/>
</dbReference>
<dbReference type="InterPro" id="IPR001296">
    <property type="entry name" value="Glyco_trans_1"/>
</dbReference>
<dbReference type="Proteomes" id="UP000198670">
    <property type="component" value="Unassembled WGS sequence"/>
</dbReference>
<dbReference type="Pfam" id="PF00534">
    <property type="entry name" value="Glycos_transf_1"/>
    <property type="match status" value="1"/>
</dbReference>
<dbReference type="OrthoDB" id="9801609at2"/>
<dbReference type="EMBL" id="FOQO01000007">
    <property type="protein sequence ID" value="SFJ13569.1"/>
    <property type="molecule type" value="Genomic_DNA"/>
</dbReference>
<dbReference type="GO" id="GO:0016757">
    <property type="term" value="F:glycosyltransferase activity"/>
    <property type="evidence" value="ECO:0007669"/>
    <property type="project" value="InterPro"/>
</dbReference>
<dbReference type="PANTHER" id="PTHR46401">
    <property type="entry name" value="GLYCOSYLTRANSFERASE WBBK-RELATED"/>
    <property type="match status" value="1"/>
</dbReference>
<dbReference type="CDD" id="cd03809">
    <property type="entry name" value="GT4_MtfB-like"/>
    <property type="match status" value="1"/>
</dbReference>
<organism evidence="3 4">
    <name type="scientific">Parapedobacter indicus</name>
    <dbReference type="NCBI Taxonomy" id="1477437"/>
    <lineage>
        <taxon>Bacteria</taxon>
        <taxon>Pseudomonadati</taxon>
        <taxon>Bacteroidota</taxon>
        <taxon>Sphingobacteriia</taxon>
        <taxon>Sphingobacteriales</taxon>
        <taxon>Sphingobacteriaceae</taxon>
        <taxon>Parapedobacter</taxon>
    </lineage>
</organism>
<evidence type="ECO:0000256" key="1">
    <source>
        <dbReference type="ARBA" id="ARBA00022679"/>
    </source>
</evidence>
<evidence type="ECO:0000313" key="3">
    <source>
        <dbReference type="EMBL" id="SFJ13569.1"/>
    </source>
</evidence>
<dbReference type="AlphaFoldDB" id="A0A1I3NWH2"/>
<protein>
    <submittedName>
        <fullName evidence="3">Glycosyltransferase involved in cell wall bisynthesis</fullName>
    </submittedName>
</protein>
<gene>
    <name evidence="3" type="ORF">SAMN05444682_107329</name>
</gene>
<evidence type="ECO:0000313" key="4">
    <source>
        <dbReference type="Proteomes" id="UP000198670"/>
    </source>
</evidence>
<feature type="domain" description="Glycosyl transferase family 1" evidence="2">
    <location>
        <begin position="207"/>
        <end position="360"/>
    </location>
</feature>